<dbReference type="OrthoDB" id="3940153at2759"/>
<evidence type="ECO:0000313" key="3">
    <source>
        <dbReference type="Proteomes" id="UP001140560"/>
    </source>
</evidence>
<feature type="region of interest" description="Disordered" evidence="1">
    <location>
        <begin position="526"/>
        <end position="556"/>
    </location>
</feature>
<comment type="caution">
    <text evidence="2">The sequence shown here is derived from an EMBL/GenBank/DDBJ whole genome shotgun (WGS) entry which is preliminary data.</text>
</comment>
<gene>
    <name evidence="2" type="ORF">N0V83_001696</name>
</gene>
<dbReference type="EMBL" id="JAPEUY010000002">
    <property type="protein sequence ID" value="KAJ4376413.1"/>
    <property type="molecule type" value="Genomic_DNA"/>
</dbReference>
<sequence length="664" mass="73393">MSSVRQTYTALPPKSRPEEVQPYQYISQFGIGTEPWHSVKESDATSTAASCLDFNVGQWLPTSPQISVFPDGIVHEGRQKLQREINSSIEVEELPRAARIVFTNLYTKLGSETFSQLCDRTFTRWEGFVQHLRDDQSDCYAVYAKILEDLYAVLHAIDSGAIHAAKYGSTEQSLTYRPLHDVEGGSREPGSLSLGLSANPVSPASQGSKLVGHRASRVNGSSRNLKVATGNKSKRAGSRAVDCPEYKHHIMHGTHPPSCGGCSEVVMSQVRSHLKRVDHRDFPSGVWQCPRCKKDFVDQSIYDLHHRDDTCRHQPQIRKDIELPWARLYLSRYPTATRIPIPYCDQNGWLPDSILAQCRLSLANSSASFLGQHDSGPSGMQGHIPANVTSIDGASYNAGLSFMLQDLLDPSSSHAHEQATVLARRVSGLNTIDPQTFTQGPATADVERFSRALHNASRDYFRMLAMAPQYLTDDQLRQTANEAAAVVHQIRNYQEQSQQNQIAALPYPSSAQEQPLGRHVNPAYVPPWHNPPSPSASNEQYAAAGMSTQPSSQGFDTASSQYRLSMQTTSPSSAYNSSNQMLLSPFATPQDYRRTSVSSQAATGAPHHYRASSATRSLHDECLQARNRVNPSFTTIDPSLLTTPHSDSGHEVDYLRRQFFPGGN</sequence>
<name>A0A9W8YIV7_9PLEO</name>
<feature type="compositionally biased region" description="Polar residues" evidence="1">
    <location>
        <begin position="535"/>
        <end position="556"/>
    </location>
</feature>
<dbReference type="AlphaFoldDB" id="A0A9W8YIV7"/>
<dbReference type="Proteomes" id="UP001140560">
    <property type="component" value="Unassembled WGS sequence"/>
</dbReference>
<evidence type="ECO:0000256" key="1">
    <source>
        <dbReference type="SAM" id="MobiDB-lite"/>
    </source>
</evidence>
<accession>A0A9W8YIV7</accession>
<evidence type="ECO:0000313" key="2">
    <source>
        <dbReference type="EMBL" id="KAJ4376413.1"/>
    </source>
</evidence>
<proteinExistence type="predicted"/>
<protein>
    <submittedName>
        <fullName evidence="2">Uncharacterized protein</fullName>
    </submittedName>
</protein>
<reference evidence="2" key="1">
    <citation type="submission" date="2022-10" db="EMBL/GenBank/DDBJ databases">
        <title>Tapping the CABI collections for fungal endophytes: first genome assemblies for Collariella, Neodidymelliopsis, Ascochyta clinopodiicola, Didymella pomorum, Didymosphaeria variabile, Neocosmospora piperis and Neocucurbitaria cava.</title>
        <authorList>
            <person name="Hill R."/>
        </authorList>
    </citation>
    <scope>NUCLEOTIDE SEQUENCE</scope>
    <source>
        <strain evidence="2">IMI 356814</strain>
    </source>
</reference>
<keyword evidence="3" id="KW-1185">Reference proteome</keyword>
<organism evidence="2 3">
    <name type="scientific">Neocucurbitaria cava</name>
    <dbReference type="NCBI Taxonomy" id="798079"/>
    <lineage>
        <taxon>Eukaryota</taxon>
        <taxon>Fungi</taxon>
        <taxon>Dikarya</taxon>
        <taxon>Ascomycota</taxon>
        <taxon>Pezizomycotina</taxon>
        <taxon>Dothideomycetes</taxon>
        <taxon>Pleosporomycetidae</taxon>
        <taxon>Pleosporales</taxon>
        <taxon>Pleosporineae</taxon>
        <taxon>Cucurbitariaceae</taxon>
        <taxon>Neocucurbitaria</taxon>
    </lineage>
</organism>